<dbReference type="GO" id="GO:0000166">
    <property type="term" value="F:nucleotide binding"/>
    <property type="evidence" value="ECO:0007669"/>
    <property type="project" value="InterPro"/>
</dbReference>
<organism evidence="4">
    <name type="scientific">Klebsiella pneumoniae</name>
    <dbReference type="NCBI Taxonomy" id="573"/>
    <lineage>
        <taxon>Bacteria</taxon>
        <taxon>Pseudomonadati</taxon>
        <taxon>Pseudomonadota</taxon>
        <taxon>Gammaproteobacteria</taxon>
        <taxon>Enterobacterales</taxon>
        <taxon>Enterobacteriaceae</taxon>
        <taxon>Klebsiella/Raoultella group</taxon>
        <taxon>Klebsiella</taxon>
        <taxon>Klebsiella pneumoniae complex</taxon>
    </lineage>
</organism>
<dbReference type="SUPFAM" id="SSF51735">
    <property type="entry name" value="NAD(P)-binding Rossmann-fold domains"/>
    <property type="match status" value="1"/>
</dbReference>
<evidence type="ECO:0000259" key="2">
    <source>
        <dbReference type="Pfam" id="PF01408"/>
    </source>
</evidence>
<dbReference type="InterPro" id="IPR000683">
    <property type="entry name" value="Gfo/Idh/MocA-like_OxRdtase_N"/>
</dbReference>
<dbReference type="InterPro" id="IPR055170">
    <property type="entry name" value="GFO_IDH_MocA-like_dom"/>
</dbReference>
<dbReference type="Pfam" id="PF01408">
    <property type="entry name" value="GFO_IDH_MocA"/>
    <property type="match status" value="1"/>
</dbReference>
<dbReference type="SUPFAM" id="SSF55347">
    <property type="entry name" value="Glyceraldehyde-3-phosphate dehydrogenase-like, C-terminal domain"/>
    <property type="match status" value="1"/>
</dbReference>
<reference evidence="4" key="1">
    <citation type="submission" date="2019-03" db="EMBL/GenBank/DDBJ databases">
        <authorList>
            <consortium name="Pathogen Informatics"/>
        </authorList>
    </citation>
    <scope>NUCLEOTIDE SEQUENCE</scope>
    <source>
        <strain evidence="4">5012STDY7626355</strain>
    </source>
</reference>
<evidence type="ECO:0000313" key="4">
    <source>
        <dbReference type="EMBL" id="VGM02326.1"/>
    </source>
</evidence>
<dbReference type="GO" id="GO:0033712">
    <property type="term" value="F:1,5-anhydro-D-fructose reductase (1,5-anhydro-D-mannitol-forming) activity"/>
    <property type="evidence" value="ECO:0007669"/>
    <property type="project" value="UniProtKB-EC"/>
</dbReference>
<feature type="domain" description="GFO/IDH/MocA-like oxidoreductase" evidence="3">
    <location>
        <begin position="142"/>
        <end position="286"/>
    </location>
</feature>
<evidence type="ECO:0000256" key="1">
    <source>
        <dbReference type="ARBA" id="ARBA00023002"/>
    </source>
</evidence>
<dbReference type="PANTHER" id="PTHR43818:SF11">
    <property type="entry name" value="BCDNA.GH03377"/>
    <property type="match status" value="1"/>
</dbReference>
<protein>
    <submittedName>
        <fullName evidence="4">Myo-inositol 2-dehydrogenase</fullName>
        <ecNumber evidence="4">1.1.1.292</ecNumber>
    </submittedName>
</protein>
<dbReference type="EMBL" id="CAAHDC010000001">
    <property type="protein sequence ID" value="VGM02326.1"/>
    <property type="molecule type" value="Genomic_DNA"/>
</dbReference>
<dbReference type="PANTHER" id="PTHR43818">
    <property type="entry name" value="BCDNA.GH03377"/>
    <property type="match status" value="1"/>
</dbReference>
<accession>A0A485R241</accession>
<dbReference type="Gene3D" id="3.30.360.10">
    <property type="entry name" value="Dihydrodipicolinate Reductase, domain 2"/>
    <property type="match status" value="1"/>
</dbReference>
<dbReference type="AlphaFoldDB" id="A0A485R241"/>
<sequence>MSARLNIGLIGSGFMGQAHADAYRRAAMFYPDLPKRPHLYALADQDQAMAERHAAKLGAEKAYGDWRELVNDPQVDVVDITSPNHLHYTMAMAAIAAGKHVYCEKPLAVNEQQAQEMAQAARRAGVKTMVAFNNIKTPAALLAKQIIARGDIGEPVRFRGTFDQGFYNDPNLPWSWRCSKTLGGSGALGDLGAHTLSVAQFLLGGIREVTASAQTCLRQRPVPQRDAGYASRVAADAEWREVENDDQVQCLVNFDSGAAGVIEASRIAAGRIFGVFWEVSGTEGTLYMDGERFNELQVYRFNDDKHDRGFKTLYAGSQIPAYAGFFGFDFGGGGLGYFDVKVIEVHDLVQGICGDDDCYPNFEFGLQNQRVLAAIEASMVSRRWVNVVKD</sequence>
<gene>
    <name evidence="4" type="primary">afr_1</name>
    <name evidence="4" type="ORF">SAMEA4873556_00250</name>
</gene>
<proteinExistence type="predicted"/>
<evidence type="ECO:0000259" key="3">
    <source>
        <dbReference type="Pfam" id="PF22725"/>
    </source>
</evidence>
<feature type="domain" description="Gfo/Idh/MocA-like oxidoreductase N-terminal" evidence="2">
    <location>
        <begin position="5"/>
        <end position="132"/>
    </location>
</feature>
<dbReference type="Pfam" id="PF22725">
    <property type="entry name" value="GFO_IDH_MocA_C3"/>
    <property type="match status" value="1"/>
</dbReference>
<dbReference type="InterPro" id="IPR050463">
    <property type="entry name" value="Gfo/Idh/MocA_oxidrdct_glycsds"/>
</dbReference>
<name>A0A485R241_KLEPN</name>
<dbReference type="InterPro" id="IPR036291">
    <property type="entry name" value="NAD(P)-bd_dom_sf"/>
</dbReference>
<dbReference type="Gene3D" id="3.40.50.720">
    <property type="entry name" value="NAD(P)-binding Rossmann-like Domain"/>
    <property type="match status" value="1"/>
</dbReference>
<dbReference type="EC" id="1.1.1.292" evidence="4"/>
<dbReference type="RefSeq" id="WP_004183245.1">
    <property type="nucleotide sequence ID" value="NZ_BGNY01000001.1"/>
</dbReference>
<keyword evidence="1 4" id="KW-0560">Oxidoreductase</keyword>